<dbReference type="SUPFAM" id="SSF49503">
    <property type="entry name" value="Cupredoxins"/>
    <property type="match status" value="1"/>
</dbReference>
<dbReference type="KEGG" id="ppel:H6H00_28380"/>
<proteinExistence type="predicted"/>
<dbReference type="EMBL" id="CP060131">
    <property type="protein sequence ID" value="QNG51960.1"/>
    <property type="molecule type" value="Genomic_DNA"/>
</dbReference>
<evidence type="ECO:0000313" key="1">
    <source>
        <dbReference type="EMBL" id="QNG51960.1"/>
    </source>
</evidence>
<organism evidence="1 2">
    <name type="scientific">Pseudonocardia petroleophila</name>
    <dbReference type="NCBI Taxonomy" id="37331"/>
    <lineage>
        <taxon>Bacteria</taxon>
        <taxon>Bacillati</taxon>
        <taxon>Actinomycetota</taxon>
        <taxon>Actinomycetes</taxon>
        <taxon>Pseudonocardiales</taxon>
        <taxon>Pseudonocardiaceae</taxon>
        <taxon>Pseudonocardia</taxon>
    </lineage>
</organism>
<keyword evidence="2" id="KW-1185">Reference proteome</keyword>
<reference evidence="1 2" key="1">
    <citation type="submission" date="2020-08" db="EMBL/GenBank/DDBJ databases">
        <authorList>
            <person name="Mo P."/>
        </authorList>
    </citation>
    <scope>NUCLEOTIDE SEQUENCE [LARGE SCALE GENOMIC DNA]</scope>
    <source>
        <strain evidence="1 2">CGMCC 4.1532</strain>
    </source>
</reference>
<sequence>MFHPHIGAQLDRGLYGPLIMEDPTEPTDYDDELVVMCDDWEDGTGRDPDQVLADLRANGMAAA</sequence>
<name>A0A7G7MGP9_9PSEU</name>
<dbReference type="AlphaFoldDB" id="A0A7G7MGP9"/>
<dbReference type="Gene3D" id="2.60.40.420">
    <property type="entry name" value="Cupredoxins - blue copper proteins"/>
    <property type="match status" value="1"/>
</dbReference>
<protein>
    <submittedName>
        <fullName evidence="1">Uncharacterized protein</fullName>
    </submittedName>
</protein>
<accession>A0A7G7MGP9</accession>
<dbReference type="RefSeq" id="WP_185718712.1">
    <property type="nucleotide sequence ID" value="NZ_BAAAWI010000001.1"/>
</dbReference>
<gene>
    <name evidence="1" type="ORF">H6H00_28380</name>
</gene>
<dbReference type="InterPro" id="IPR008972">
    <property type="entry name" value="Cupredoxin"/>
</dbReference>
<evidence type="ECO:0000313" key="2">
    <source>
        <dbReference type="Proteomes" id="UP000515728"/>
    </source>
</evidence>
<dbReference type="Proteomes" id="UP000515728">
    <property type="component" value="Chromosome"/>
</dbReference>